<evidence type="ECO:0000256" key="1">
    <source>
        <dbReference type="SAM" id="MobiDB-lite"/>
    </source>
</evidence>
<dbReference type="Gene3D" id="1.10.510.10">
    <property type="entry name" value="Transferase(Phosphotransferase) domain 1"/>
    <property type="match status" value="1"/>
</dbReference>
<dbReference type="GO" id="GO:0004672">
    <property type="term" value="F:protein kinase activity"/>
    <property type="evidence" value="ECO:0007669"/>
    <property type="project" value="InterPro"/>
</dbReference>
<dbReference type="InterPro" id="IPR000719">
    <property type="entry name" value="Prot_kinase_dom"/>
</dbReference>
<dbReference type="PROSITE" id="PS50011">
    <property type="entry name" value="PROTEIN_KINASE_DOM"/>
    <property type="match status" value="1"/>
</dbReference>
<feature type="domain" description="Protein kinase" evidence="3">
    <location>
        <begin position="64"/>
        <end position="328"/>
    </location>
</feature>
<evidence type="ECO:0000259" key="3">
    <source>
        <dbReference type="PROSITE" id="PS50011"/>
    </source>
</evidence>
<keyword evidence="2" id="KW-1133">Transmembrane helix</keyword>
<keyword evidence="4" id="KW-0418">Kinase</keyword>
<evidence type="ECO:0000313" key="5">
    <source>
        <dbReference type="Proteomes" id="UP000241546"/>
    </source>
</evidence>
<dbReference type="GO" id="GO:0005524">
    <property type="term" value="F:ATP binding"/>
    <property type="evidence" value="ECO:0007669"/>
    <property type="project" value="InterPro"/>
</dbReference>
<dbReference type="GeneID" id="36599984"/>
<keyword evidence="5" id="KW-1185">Reference proteome</keyword>
<feature type="transmembrane region" description="Helical" evidence="2">
    <location>
        <begin position="254"/>
        <end position="271"/>
    </location>
</feature>
<gene>
    <name evidence="4" type="ORF">BBK36DRAFT_1130676</name>
</gene>
<feature type="compositionally biased region" description="Polar residues" evidence="1">
    <location>
        <begin position="8"/>
        <end position="19"/>
    </location>
</feature>
<dbReference type="Pfam" id="PF00069">
    <property type="entry name" value="Pkinase"/>
    <property type="match status" value="1"/>
</dbReference>
<dbReference type="OrthoDB" id="40902at2759"/>
<accession>A0A2T4AXT5</accession>
<dbReference type="Proteomes" id="UP000241546">
    <property type="component" value="Unassembled WGS sequence"/>
</dbReference>
<dbReference type="EMBL" id="KZ680227">
    <property type="protein sequence ID" value="PTB61873.1"/>
    <property type="molecule type" value="Genomic_DNA"/>
</dbReference>
<feature type="compositionally biased region" description="Low complexity" evidence="1">
    <location>
        <begin position="30"/>
        <end position="39"/>
    </location>
</feature>
<dbReference type="InterPro" id="IPR011009">
    <property type="entry name" value="Kinase-like_dom_sf"/>
</dbReference>
<keyword evidence="2" id="KW-0812">Transmembrane</keyword>
<sequence length="328" mass="36475">MSRKASEAANSEDQAIHSSRSQHETKDRATASSSAATGTYDDMRFNTSTSIPSADIFDSSWTQVESSEKKSRYRFGATISSRSIYGTVRDADGPIGKVSVKIVGKKAFAGAAKAAVNEINILRRIEHPNIIHLIDWFESRAEYYIVMQHITGGYLLKRVCDRGKFTERDAASMMLQILRAVLYLHENLIIHHNITPEHIYCISPDVDSPVVLACFDQSTILSSPEEVCTDLLGTFGYAAPEVMTKEGHGLPADVWSIGVVAYVLLCGYFPFRSTNMKDLYKECTQTGVVFHQGYWNDVSSDAKDFISQLLIPDVQSRFTCQVCPTKNC</sequence>
<proteinExistence type="predicted"/>
<keyword evidence="2" id="KW-0472">Membrane</keyword>
<name>A0A2T4AXT5_9HYPO</name>
<evidence type="ECO:0000313" key="4">
    <source>
        <dbReference type="EMBL" id="PTB61873.1"/>
    </source>
</evidence>
<evidence type="ECO:0000256" key="2">
    <source>
        <dbReference type="SAM" id="Phobius"/>
    </source>
</evidence>
<dbReference type="AlphaFoldDB" id="A0A2T4AXT5"/>
<reference evidence="5" key="1">
    <citation type="submission" date="2016-07" db="EMBL/GenBank/DDBJ databases">
        <title>Multiple horizontal gene transfer events from other fungi enriched the ability of initially mycotrophic Trichoderma (Ascomycota) to feed on dead plant biomass.</title>
        <authorList>
            <consortium name="DOE Joint Genome Institute"/>
            <person name="Atanasova L."/>
            <person name="Chenthamara K."/>
            <person name="Zhang J."/>
            <person name="Grujic M."/>
            <person name="Henrissat B."/>
            <person name="Kuo A."/>
            <person name="Aerts A."/>
            <person name="Salamov A."/>
            <person name="Lipzen A."/>
            <person name="Labutti K."/>
            <person name="Barry K."/>
            <person name="Miao Y."/>
            <person name="Rahimi M.J."/>
            <person name="Shen Q."/>
            <person name="Grigoriev I.V."/>
            <person name="Kubicek C.P."/>
            <person name="Druzhinina I.S."/>
        </authorList>
    </citation>
    <scope>NUCLEOTIDE SEQUENCE [LARGE SCALE GENOMIC DNA]</scope>
    <source>
        <strain evidence="5">TUCIM 6016</strain>
    </source>
</reference>
<dbReference type="Gene3D" id="3.30.200.20">
    <property type="entry name" value="Phosphorylase Kinase, domain 1"/>
    <property type="match status" value="1"/>
</dbReference>
<dbReference type="RefSeq" id="XP_024745193.1">
    <property type="nucleotide sequence ID" value="XM_024891866.1"/>
</dbReference>
<dbReference type="SUPFAM" id="SSF56112">
    <property type="entry name" value="Protein kinase-like (PK-like)"/>
    <property type="match status" value="1"/>
</dbReference>
<organism evidence="4 5">
    <name type="scientific">Trichoderma citrinoviride</name>
    <dbReference type="NCBI Taxonomy" id="58853"/>
    <lineage>
        <taxon>Eukaryota</taxon>
        <taxon>Fungi</taxon>
        <taxon>Dikarya</taxon>
        <taxon>Ascomycota</taxon>
        <taxon>Pezizomycotina</taxon>
        <taxon>Sordariomycetes</taxon>
        <taxon>Hypocreomycetidae</taxon>
        <taxon>Hypocreales</taxon>
        <taxon>Hypocreaceae</taxon>
        <taxon>Trichoderma</taxon>
    </lineage>
</organism>
<feature type="region of interest" description="Disordered" evidence="1">
    <location>
        <begin position="1"/>
        <end position="42"/>
    </location>
</feature>
<keyword evidence="4" id="KW-0808">Transferase</keyword>
<dbReference type="PANTHER" id="PTHR24347">
    <property type="entry name" value="SERINE/THREONINE-PROTEIN KINASE"/>
    <property type="match status" value="1"/>
</dbReference>
<protein>
    <submittedName>
        <fullName evidence="4">Calcium/calmodulin dependent protein kinase</fullName>
    </submittedName>
</protein>